<accession>A0AA88M8F3</accession>
<feature type="compositionally biased region" description="Low complexity" evidence="1">
    <location>
        <begin position="519"/>
        <end position="542"/>
    </location>
</feature>
<dbReference type="EMBL" id="JAUPFM010000013">
    <property type="protein sequence ID" value="KAK2832720.1"/>
    <property type="molecule type" value="Genomic_DNA"/>
</dbReference>
<feature type="region of interest" description="Disordered" evidence="1">
    <location>
        <begin position="485"/>
        <end position="590"/>
    </location>
</feature>
<dbReference type="AlphaFoldDB" id="A0AA88M8F3"/>
<evidence type="ECO:0000313" key="3">
    <source>
        <dbReference type="Proteomes" id="UP001187415"/>
    </source>
</evidence>
<proteinExistence type="predicted"/>
<keyword evidence="3" id="KW-1185">Reference proteome</keyword>
<protein>
    <submittedName>
        <fullName evidence="2">Uncharacterized protein</fullName>
    </submittedName>
</protein>
<name>A0AA88M8F3_CHASR</name>
<comment type="caution">
    <text evidence="2">The sequence shown here is derived from an EMBL/GenBank/DDBJ whole genome shotgun (WGS) entry which is preliminary data.</text>
</comment>
<evidence type="ECO:0000256" key="1">
    <source>
        <dbReference type="SAM" id="MobiDB-lite"/>
    </source>
</evidence>
<feature type="compositionally biased region" description="Basic and acidic residues" evidence="1">
    <location>
        <begin position="491"/>
        <end position="512"/>
    </location>
</feature>
<evidence type="ECO:0000313" key="2">
    <source>
        <dbReference type="EMBL" id="KAK2832720.1"/>
    </source>
</evidence>
<dbReference type="Proteomes" id="UP001187415">
    <property type="component" value="Unassembled WGS sequence"/>
</dbReference>
<sequence length="746" mass="81941">MDRLAPACLYRQNLIQSATMIAESEIMQFGRRFDAARDACVTALYSSHIVCTGAASRRVSFCINQLVFAEAMKLACHFVFDVWVPPWTEVPDGKAFPDLRSFMAQLNSNRLEALDKLSFGQICLETNAAYKLCAAACLPDICPRVVDIQGRFACKALGYVLCQIHEQGLKTTLKDGHLSVSGIEAMCFPEREFKGGSDTAHEMLQLRRGYARPKKVSSVTVPLEAVYDMLALYAPDSHASFWDQLGEAMVDAYDRGELEAVNAFGHCMTTADEGASGDDDSAGRGVRVTFSLDFAEDPVRSLILEATASVEPLNELKFNKCTLGGEVFRCTAPLYYGGVVARAKVGDEPTGCSDAGHLREARRGPRSTFHGPRLSVYSDNYAGVPVANVSSFCATRTVYHQDRILLRKDEGAREPLMELEYDCEWLEASDVFNKVHGCDSFSPDTLKRDYAVTMMAVKGEPANRRPWKSRRLADAMRTLLESNGSLSLEMRGGERSKKREATAGRLNKHFDGDDGLPCGSQESSFSSSSISSYVNRCSFSPPRRQPPSEREPSTDTFTVRRDGSESQPVLHRDALGSPDSTRRRCVPGRTEASRVLAAPTRLRHTSQLSDRKLARLASDPVPDPVAQIPGSTVFALGSAIAQELLSQRSPQAVAQSRVALCENLPVFAPGPCAGDGQESFQGEVVSESAVQMRHSPTLQDRANRHRGLSVTTGYMVPCTASPPPTLYRAPRRIQCWEVRRNGTEEQ</sequence>
<feature type="compositionally biased region" description="Basic and acidic residues" evidence="1">
    <location>
        <begin position="546"/>
        <end position="574"/>
    </location>
</feature>
<gene>
    <name evidence="2" type="ORF">Q5P01_016609</name>
</gene>
<organism evidence="2 3">
    <name type="scientific">Channa striata</name>
    <name type="common">Snakehead murrel</name>
    <name type="synonym">Ophicephalus striatus</name>
    <dbReference type="NCBI Taxonomy" id="64152"/>
    <lineage>
        <taxon>Eukaryota</taxon>
        <taxon>Metazoa</taxon>
        <taxon>Chordata</taxon>
        <taxon>Craniata</taxon>
        <taxon>Vertebrata</taxon>
        <taxon>Euteleostomi</taxon>
        <taxon>Actinopterygii</taxon>
        <taxon>Neopterygii</taxon>
        <taxon>Teleostei</taxon>
        <taxon>Neoteleostei</taxon>
        <taxon>Acanthomorphata</taxon>
        <taxon>Anabantaria</taxon>
        <taxon>Anabantiformes</taxon>
        <taxon>Channoidei</taxon>
        <taxon>Channidae</taxon>
        <taxon>Channa</taxon>
    </lineage>
</organism>
<reference evidence="2" key="1">
    <citation type="submission" date="2023-07" db="EMBL/GenBank/DDBJ databases">
        <title>Chromosome-level Genome Assembly of Striped Snakehead (Channa striata).</title>
        <authorList>
            <person name="Liu H."/>
        </authorList>
    </citation>
    <scope>NUCLEOTIDE SEQUENCE</scope>
    <source>
        <strain evidence="2">Gz</strain>
        <tissue evidence="2">Muscle</tissue>
    </source>
</reference>